<accession>A0AAD8HS94</accession>
<keyword evidence="4" id="KW-1185">Reference proteome</keyword>
<reference evidence="3" key="2">
    <citation type="submission" date="2023-05" db="EMBL/GenBank/DDBJ databases">
        <authorList>
            <person name="Schelkunov M.I."/>
        </authorList>
    </citation>
    <scope>NUCLEOTIDE SEQUENCE</scope>
    <source>
        <strain evidence="3">Hsosn_3</strain>
        <tissue evidence="3">Leaf</tissue>
    </source>
</reference>
<evidence type="ECO:0000313" key="4">
    <source>
        <dbReference type="Proteomes" id="UP001237642"/>
    </source>
</evidence>
<feature type="domain" description="Xylanase inhibitor N-terminal" evidence="2">
    <location>
        <begin position="21"/>
        <end position="99"/>
    </location>
</feature>
<dbReference type="Proteomes" id="UP001237642">
    <property type="component" value="Unassembled WGS sequence"/>
</dbReference>
<sequence>MGDGCMRCALLRTPGCNNNACVVESALYVESTNGLSVGLSYPSPDPFPFTCAVPDLLRGLSNETKGMIGLANLTTSSSAQISTQLKLPYRFALCMPSTSVHALGHMPYFFIPYYKDIAEELITTDDPSDEYFIDFNH</sequence>
<proteinExistence type="inferred from homology"/>
<gene>
    <name evidence="3" type="ORF">POM88_038028</name>
</gene>
<protein>
    <recommendedName>
        <fullName evidence="2">Xylanase inhibitor N-terminal domain-containing protein</fullName>
    </recommendedName>
</protein>
<dbReference type="InterPro" id="IPR032861">
    <property type="entry name" value="TAXi_N"/>
</dbReference>
<organism evidence="3 4">
    <name type="scientific">Heracleum sosnowskyi</name>
    <dbReference type="NCBI Taxonomy" id="360622"/>
    <lineage>
        <taxon>Eukaryota</taxon>
        <taxon>Viridiplantae</taxon>
        <taxon>Streptophyta</taxon>
        <taxon>Embryophyta</taxon>
        <taxon>Tracheophyta</taxon>
        <taxon>Spermatophyta</taxon>
        <taxon>Magnoliopsida</taxon>
        <taxon>eudicotyledons</taxon>
        <taxon>Gunneridae</taxon>
        <taxon>Pentapetalae</taxon>
        <taxon>asterids</taxon>
        <taxon>campanulids</taxon>
        <taxon>Apiales</taxon>
        <taxon>Apiaceae</taxon>
        <taxon>Apioideae</taxon>
        <taxon>apioid superclade</taxon>
        <taxon>Tordylieae</taxon>
        <taxon>Tordyliinae</taxon>
        <taxon>Heracleum</taxon>
    </lineage>
</organism>
<dbReference type="AlphaFoldDB" id="A0AAD8HS94"/>
<dbReference type="SUPFAM" id="SSF50630">
    <property type="entry name" value="Acid proteases"/>
    <property type="match status" value="1"/>
</dbReference>
<evidence type="ECO:0000313" key="3">
    <source>
        <dbReference type="EMBL" id="KAK1371936.1"/>
    </source>
</evidence>
<comment type="caution">
    <text evidence="3">The sequence shown here is derived from an EMBL/GenBank/DDBJ whole genome shotgun (WGS) entry which is preliminary data.</text>
</comment>
<evidence type="ECO:0000256" key="1">
    <source>
        <dbReference type="ARBA" id="ARBA00007447"/>
    </source>
</evidence>
<dbReference type="Gene3D" id="2.40.70.10">
    <property type="entry name" value="Acid Proteases"/>
    <property type="match status" value="1"/>
</dbReference>
<dbReference type="InterPro" id="IPR021109">
    <property type="entry name" value="Peptidase_aspartic_dom_sf"/>
</dbReference>
<dbReference type="EMBL" id="JAUIZM010000008">
    <property type="protein sequence ID" value="KAK1371936.1"/>
    <property type="molecule type" value="Genomic_DNA"/>
</dbReference>
<reference evidence="3" key="1">
    <citation type="submission" date="2023-02" db="EMBL/GenBank/DDBJ databases">
        <title>Genome of toxic invasive species Heracleum sosnowskyi carries increased number of genes despite the absence of recent whole-genome duplications.</title>
        <authorList>
            <person name="Schelkunov M."/>
            <person name="Shtratnikova V."/>
            <person name="Makarenko M."/>
            <person name="Klepikova A."/>
            <person name="Omelchenko D."/>
            <person name="Novikova G."/>
            <person name="Obukhova E."/>
            <person name="Bogdanov V."/>
            <person name="Penin A."/>
            <person name="Logacheva M."/>
        </authorList>
    </citation>
    <scope>NUCLEOTIDE SEQUENCE</scope>
    <source>
        <strain evidence="3">Hsosn_3</strain>
        <tissue evidence="3">Leaf</tissue>
    </source>
</reference>
<name>A0AAD8HS94_9APIA</name>
<dbReference type="Pfam" id="PF14543">
    <property type="entry name" value="TAXi_N"/>
    <property type="match status" value="1"/>
</dbReference>
<evidence type="ECO:0000259" key="2">
    <source>
        <dbReference type="Pfam" id="PF14543"/>
    </source>
</evidence>
<comment type="similarity">
    <text evidence="1">Belongs to the peptidase A1 family.</text>
</comment>